<comment type="similarity">
    <text evidence="2">Belongs to the TonB family.</text>
</comment>
<keyword evidence="6 10" id="KW-0812">Transmembrane</keyword>
<dbReference type="Proteomes" id="UP000771749">
    <property type="component" value="Unassembled WGS sequence"/>
</dbReference>
<proteinExistence type="inferred from homology"/>
<sequence>MEVKKSEKANLENKKLLFLEIGLIISLAVVYFAFEWTTKEKQTVEAFEETQVIVETEEMVPITQETPPPPPSAPSIPVLSDQIDIVDDEIQVDDDLFMNLEDQADLAVDVKDYVAEVEEEVVEDDAIPFMLVEEKPSFMGGDANAFSKWVNERLEYPEIAKENGVQGRVTLQFTVNTDGSVSNVKVLRGVDPSLDKEAVRVVSMSPKWTPGKQRDRAVKVTYTFPVIFQLR</sequence>
<keyword evidence="7" id="KW-0653">Protein transport</keyword>
<dbReference type="GO" id="GO:0030288">
    <property type="term" value="C:outer membrane-bounded periplasmic space"/>
    <property type="evidence" value="ECO:0007669"/>
    <property type="project" value="InterPro"/>
</dbReference>
<keyword evidence="9 10" id="KW-0472">Membrane</keyword>
<keyword evidence="4" id="KW-1003">Cell membrane</keyword>
<dbReference type="SUPFAM" id="SSF74653">
    <property type="entry name" value="TolA/TonB C-terminal domain"/>
    <property type="match status" value="1"/>
</dbReference>
<dbReference type="InterPro" id="IPR051045">
    <property type="entry name" value="TonB-dependent_transducer"/>
</dbReference>
<dbReference type="PRINTS" id="PR01374">
    <property type="entry name" value="TONBPROTEIN"/>
</dbReference>
<dbReference type="PROSITE" id="PS52015">
    <property type="entry name" value="TONB_CTD"/>
    <property type="match status" value="1"/>
</dbReference>
<evidence type="ECO:0000256" key="1">
    <source>
        <dbReference type="ARBA" id="ARBA00004383"/>
    </source>
</evidence>
<gene>
    <name evidence="12" type="ORF">IAC07_04465</name>
</gene>
<comment type="caution">
    <text evidence="12">The sequence shown here is derived from an EMBL/GenBank/DDBJ whole genome shotgun (WGS) entry which is preliminary data.</text>
</comment>
<feature type="transmembrane region" description="Helical" evidence="10">
    <location>
        <begin position="16"/>
        <end position="34"/>
    </location>
</feature>
<keyword evidence="8 10" id="KW-1133">Transmembrane helix</keyword>
<dbReference type="InterPro" id="IPR037682">
    <property type="entry name" value="TonB_C"/>
</dbReference>
<evidence type="ECO:0000256" key="6">
    <source>
        <dbReference type="ARBA" id="ARBA00022692"/>
    </source>
</evidence>
<dbReference type="Pfam" id="PF03544">
    <property type="entry name" value="TonB_C"/>
    <property type="match status" value="1"/>
</dbReference>
<dbReference type="GO" id="GO:0031992">
    <property type="term" value="F:energy transducer activity"/>
    <property type="evidence" value="ECO:0007669"/>
    <property type="project" value="InterPro"/>
</dbReference>
<evidence type="ECO:0000256" key="10">
    <source>
        <dbReference type="SAM" id="Phobius"/>
    </source>
</evidence>
<name>A0A940DNA7_9BACT</name>
<dbReference type="PANTHER" id="PTHR33446:SF2">
    <property type="entry name" value="PROTEIN TONB"/>
    <property type="match status" value="1"/>
</dbReference>
<dbReference type="GO" id="GO:0055085">
    <property type="term" value="P:transmembrane transport"/>
    <property type="evidence" value="ECO:0007669"/>
    <property type="project" value="InterPro"/>
</dbReference>
<evidence type="ECO:0000256" key="4">
    <source>
        <dbReference type="ARBA" id="ARBA00022475"/>
    </source>
</evidence>
<dbReference type="NCBIfam" id="TIGR01352">
    <property type="entry name" value="tonB_Cterm"/>
    <property type="match status" value="1"/>
</dbReference>
<evidence type="ECO:0000256" key="2">
    <source>
        <dbReference type="ARBA" id="ARBA00006555"/>
    </source>
</evidence>
<evidence type="ECO:0000256" key="9">
    <source>
        <dbReference type="ARBA" id="ARBA00023136"/>
    </source>
</evidence>
<evidence type="ECO:0000259" key="11">
    <source>
        <dbReference type="PROSITE" id="PS52015"/>
    </source>
</evidence>
<dbReference type="PANTHER" id="PTHR33446">
    <property type="entry name" value="PROTEIN TONB-RELATED"/>
    <property type="match status" value="1"/>
</dbReference>
<dbReference type="EMBL" id="JADIMJ010000065">
    <property type="protein sequence ID" value="MBO8453963.1"/>
    <property type="molecule type" value="Genomic_DNA"/>
</dbReference>
<dbReference type="Gene3D" id="3.30.1150.10">
    <property type="match status" value="1"/>
</dbReference>
<dbReference type="GO" id="GO:0098797">
    <property type="term" value="C:plasma membrane protein complex"/>
    <property type="evidence" value="ECO:0007669"/>
    <property type="project" value="TreeGrafter"/>
</dbReference>
<dbReference type="InterPro" id="IPR003538">
    <property type="entry name" value="TonB"/>
</dbReference>
<dbReference type="GO" id="GO:0015891">
    <property type="term" value="P:siderophore transport"/>
    <property type="evidence" value="ECO:0007669"/>
    <property type="project" value="InterPro"/>
</dbReference>
<evidence type="ECO:0000256" key="8">
    <source>
        <dbReference type="ARBA" id="ARBA00022989"/>
    </source>
</evidence>
<reference evidence="12" key="2">
    <citation type="journal article" date="2021" name="PeerJ">
        <title>Extensive microbial diversity within the chicken gut microbiome revealed by metagenomics and culture.</title>
        <authorList>
            <person name="Gilroy R."/>
            <person name="Ravi A."/>
            <person name="Getino M."/>
            <person name="Pursley I."/>
            <person name="Horton D.L."/>
            <person name="Alikhan N.F."/>
            <person name="Baker D."/>
            <person name="Gharbi K."/>
            <person name="Hall N."/>
            <person name="Watson M."/>
            <person name="Adriaenssens E.M."/>
            <person name="Foster-Nyarko E."/>
            <person name="Jarju S."/>
            <person name="Secka A."/>
            <person name="Antonio M."/>
            <person name="Oren A."/>
            <person name="Chaudhuri R.R."/>
            <person name="La Ragione R."/>
            <person name="Hildebrand F."/>
            <person name="Pallen M.J."/>
        </authorList>
    </citation>
    <scope>NUCLEOTIDE SEQUENCE</scope>
    <source>
        <strain evidence="12">F1-3629</strain>
    </source>
</reference>
<evidence type="ECO:0000256" key="3">
    <source>
        <dbReference type="ARBA" id="ARBA00022448"/>
    </source>
</evidence>
<feature type="domain" description="TonB C-terminal" evidence="11">
    <location>
        <begin position="141"/>
        <end position="231"/>
    </location>
</feature>
<dbReference type="GO" id="GO:0015031">
    <property type="term" value="P:protein transport"/>
    <property type="evidence" value="ECO:0007669"/>
    <property type="project" value="UniProtKB-KW"/>
</dbReference>
<reference evidence="12" key="1">
    <citation type="submission" date="2020-10" db="EMBL/GenBank/DDBJ databases">
        <authorList>
            <person name="Gilroy R."/>
        </authorList>
    </citation>
    <scope>NUCLEOTIDE SEQUENCE</scope>
    <source>
        <strain evidence="12">F1-3629</strain>
    </source>
</reference>
<evidence type="ECO:0000256" key="5">
    <source>
        <dbReference type="ARBA" id="ARBA00022519"/>
    </source>
</evidence>
<evidence type="ECO:0000256" key="7">
    <source>
        <dbReference type="ARBA" id="ARBA00022927"/>
    </source>
</evidence>
<comment type="subcellular location">
    <subcellularLocation>
        <location evidence="1">Cell inner membrane</location>
        <topology evidence="1">Single-pass membrane protein</topology>
        <orientation evidence="1">Periplasmic side</orientation>
    </subcellularLocation>
</comment>
<evidence type="ECO:0000313" key="13">
    <source>
        <dbReference type="Proteomes" id="UP000771749"/>
    </source>
</evidence>
<keyword evidence="5" id="KW-0997">Cell inner membrane</keyword>
<evidence type="ECO:0000313" key="12">
    <source>
        <dbReference type="EMBL" id="MBO8453963.1"/>
    </source>
</evidence>
<dbReference type="AlphaFoldDB" id="A0A940DNA7"/>
<protein>
    <submittedName>
        <fullName evidence="12">Energy transducer TonB</fullName>
    </submittedName>
</protein>
<keyword evidence="3" id="KW-0813">Transport</keyword>
<organism evidence="12 13">
    <name type="scientific">Candidatus Cryptobacteroides gallistercoris</name>
    <dbReference type="NCBI Taxonomy" id="2840765"/>
    <lineage>
        <taxon>Bacteria</taxon>
        <taxon>Pseudomonadati</taxon>
        <taxon>Bacteroidota</taxon>
        <taxon>Bacteroidia</taxon>
        <taxon>Bacteroidales</taxon>
        <taxon>Candidatus Cryptobacteroides</taxon>
    </lineage>
</organism>
<dbReference type="InterPro" id="IPR006260">
    <property type="entry name" value="TonB/TolA_C"/>
</dbReference>
<accession>A0A940DNA7</accession>